<sequence length="350" mass="38846">MGLLRSEQMKYGLLVLPVNEAHRIVSRLGKDATLQFEDDNARDMKRPYRKHIQRIKQPSVVMTTSASQSTGSEEMKEEAALIRSRFMDAMNASFRAPSQWIMCFGWCLAACAGAANVVAFKSWKLYASHVTGSTSNMAFQIERYHAGETSESLQEACWLVFSFLLGAYACGLLIDHNYVHLGKTFYGFALLLTSTLLLLSSFLGGRLLPACLVAAACGLQNAMCTSHFGGIVRTSHVTGTVTDLGSILGRISMIYLRKSWGQRQLNEIEQAELLVDYQKLTVLSGLWSCYFLGGLGGVYMENFITAAPQRVLLLPAAGTGLLGLMPCKQVLMEYHQAWSIIRTRRLWSQK</sequence>
<feature type="transmembrane region" description="Helical" evidence="1">
    <location>
        <begin position="186"/>
        <end position="208"/>
    </location>
</feature>
<feature type="transmembrane region" description="Helical" evidence="1">
    <location>
        <begin position="156"/>
        <end position="174"/>
    </location>
</feature>
<evidence type="ECO:0000313" key="5">
    <source>
        <dbReference type="Proteomes" id="UP001152797"/>
    </source>
</evidence>
<organism evidence="2">
    <name type="scientific">Cladocopium goreaui</name>
    <dbReference type="NCBI Taxonomy" id="2562237"/>
    <lineage>
        <taxon>Eukaryota</taxon>
        <taxon>Sar</taxon>
        <taxon>Alveolata</taxon>
        <taxon>Dinophyceae</taxon>
        <taxon>Suessiales</taxon>
        <taxon>Symbiodiniaceae</taxon>
        <taxon>Cladocopium</taxon>
    </lineage>
</organism>
<keyword evidence="5" id="KW-1185">Reference proteome</keyword>
<reference evidence="2" key="1">
    <citation type="submission" date="2022-10" db="EMBL/GenBank/DDBJ databases">
        <authorList>
            <person name="Chen Y."/>
            <person name="Dougan E. K."/>
            <person name="Chan C."/>
            <person name="Rhodes N."/>
            <person name="Thang M."/>
        </authorList>
    </citation>
    <scope>NUCLEOTIDE SEQUENCE</scope>
</reference>
<keyword evidence="1" id="KW-1133">Transmembrane helix</keyword>
<comment type="caution">
    <text evidence="2">The sequence shown here is derived from an EMBL/GenBank/DDBJ whole genome shotgun (WGS) entry which is preliminary data.</text>
</comment>
<feature type="transmembrane region" description="Helical" evidence="1">
    <location>
        <begin position="100"/>
        <end position="120"/>
    </location>
</feature>
<dbReference type="PANTHER" id="PTHR37314:SF4">
    <property type="entry name" value="UPF0700 TRANSMEMBRANE PROTEIN YOAK"/>
    <property type="match status" value="1"/>
</dbReference>
<keyword evidence="1 4" id="KW-0812">Transmembrane</keyword>
<proteinExistence type="predicted"/>
<dbReference type="Proteomes" id="UP001152797">
    <property type="component" value="Unassembled WGS sequence"/>
</dbReference>
<name>A0A9P1GE01_9DINO</name>
<gene>
    <name evidence="2" type="ORF">C1SCF055_LOCUS35221</name>
</gene>
<evidence type="ECO:0000313" key="3">
    <source>
        <dbReference type="EMBL" id="CAL1163270.1"/>
    </source>
</evidence>
<protein>
    <submittedName>
        <fullName evidence="4">Transmembrane protein</fullName>
    </submittedName>
</protein>
<dbReference type="InterPro" id="IPR010699">
    <property type="entry name" value="DUF1275"/>
</dbReference>
<reference evidence="3" key="2">
    <citation type="submission" date="2024-04" db="EMBL/GenBank/DDBJ databases">
        <authorList>
            <person name="Chen Y."/>
            <person name="Shah S."/>
            <person name="Dougan E. K."/>
            <person name="Thang M."/>
            <person name="Chan C."/>
        </authorList>
    </citation>
    <scope>NUCLEOTIDE SEQUENCE [LARGE SCALE GENOMIC DNA]</scope>
</reference>
<dbReference type="AlphaFoldDB" id="A0A9P1GE01"/>
<dbReference type="EMBL" id="CAMXCT020004668">
    <property type="protein sequence ID" value="CAL1163270.1"/>
    <property type="molecule type" value="Genomic_DNA"/>
</dbReference>
<evidence type="ECO:0000313" key="4">
    <source>
        <dbReference type="EMBL" id="CAL4797207.1"/>
    </source>
</evidence>
<accession>A0A9P1GE01</accession>
<evidence type="ECO:0000313" key="2">
    <source>
        <dbReference type="EMBL" id="CAI4009895.1"/>
    </source>
</evidence>
<dbReference type="PANTHER" id="PTHR37314">
    <property type="entry name" value="SLR0142 PROTEIN"/>
    <property type="match status" value="1"/>
</dbReference>
<dbReference type="OrthoDB" id="5591616at2759"/>
<dbReference type="EMBL" id="CAMXCT010004668">
    <property type="protein sequence ID" value="CAI4009895.1"/>
    <property type="molecule type" value="Genomic_DNA"/>
</dbReference>
<evidence type="ECO:0000256" key="1">
    <source>
        <dbReference type="SAM" id="Phobius"/>
    </source>
</evidence>
<dbReference type="Pfam" id="PF06912">
    <property type="entry name" value="DUF1275"/>
    <property type="match status" value="1"/>
</dbReference>
<keyword evidence="1" id="KW-0472">Membrane</keyword>
<dbReference type="EMBL" id="CAMXCT030004668">
    <property type="protein sequence ID" value="CAL4797207.1"/>
    <property type="molecule type" value="Genomic_DNA"/>
</dbReference>